<feature type="domain" description="CP-type G" evidence="12">
    <location>
        <begin position="58"/>
        <end position="210"/>
    </location>
</feature>
<comment type="cofactor">
    <cofactor evidence="10">
        <name>Zn(2+)</name>
        <dbReference type="ChEBI" id="CHEBI:29105"/>
    </cofactor>
    <text evidence="10">Binds 1 zinc ion per subunit.</text>
</comment>
<proteinExistence type="inferred from homology"/>
<evidence type="ECO:0000256" key="9">
    <source>
        <dbReference type="ARBA" id="ARBA00023134"/>
    </source>
</evidence>
<dbReference type="HAMAP" id="MF_01820">
    <property type="entry name" value="GTPase_RsgA"/>
    <property type="match status" value="1"/>
</dbReference>
<feature type="binding site" evidence="10">
    <location>
        <begin position="154"/>
        <end position="162"/>
    </location>
    <ligand>
        <name>GTP</name>
        <dbReference type="ChEBI" id="CHEBI:37565"/>
    </ligand>
</feature>
<dbReference type="Pfam" id="PF03193">
    <property type="entry name" value="RsgA_GTPase"/>
    <property type="match status" value="1"/>
</dbReference>
<dbReference type="PROSITE" id="PS51721">
    <property type="entry name" value="G_CP"/>
    <property type="match status" value="1"/>
</dbReference>
<dbReference type="EC" id="3.6.1.-" evidence="10"/>
<keyword evidence="6 10" id="KW-0378">Hydrolase</keyword>
<feature type="binding site" evidence="10">
    <location>
        <position position="238"/>
    </location>
    <ligand>
        <name>Zn(2+)</name>
        <dbReference type="ChEBI" id="CHEBI:29105"/>
    </ligand>
</feature>
<evidence type="ECO:0000256" key="5">
    <source>
        <dbReference type="ARBA" id="ARBA00022741"/>
    </source>
</evidence>
<dbReference type="RefSeq" id="WP_046097027.1">
    <property type="nucleotide sequence ID" value="NZ_JZXN01000017.1"/>
</dbReference>
<dbReference type="OrthoDB" id="9809485at2"/>
<dbReference type="Gene3D" id="1.10.40.50">
    <property type="entry name" value="Probable gtpase engc, domain 3"/>
    <property type="match status" value="1"/>
</dbReference>
<evidence type="ECO:0000256" key="10">
    <source>
        <dbReference type="HAMAP-Rule" id="MF_01820"/>
    </source>
</evidence>
<dbReference type="Gene3D" id="2.40.50.140">
    <property type="entry name" value="Nucleic acid-binding proteins"/>
    <property type="match status" value="1"/>
</dbReference>
<keyword evidence="4 10" id="KW-0699">rRNA-binding</keyword>
<comment type="similarity">
    <text evidence="10">Belongs to the TRAFAC class YlqF/YawG GTPase family. RsgA subfamily.</text>
</comment>
<dbReference type="EMBL" id="JZXN01000017">
    <property type="protein sequence ID" value="KKB26684.1"/>
    <property type="molecule type" value="Genomic_DNA"/>
</dbReference>
<dbReference type="GO" id="GO:0005525">
    <property type="term" value="F:GTP binding"/>
    <property type="evidence" value="ECO:0007669"/>
    <property type="project" value="UniProtKB-UniRule"/>
</dbReference>
<feature type="domain" description="EngC GTPase" evidence="11">
    <location>
        <begin position="67"/>
        <end position="208"/>
    </location>
</feature>
<comment type="subcellular location">
    <subcellularLocation>
        <location evidence="10">Cytoplasm</location>
    </subcellularLocation>
</comment>
<evidence type="ECO:0000256" key="3">
    <source>
        <dbReference type="ARBA" id="ARBA00022723"/>
    </source>
</evidence>
<protein>
    <recommendedName>
        <fullName evidence="10">Small ribosomal subunit biogenesis GTPase RsgA</fullName>
        <ecNumber evidence="10">3.6.1.-</ecNumber>
    </recommendedName>
</protein>
<feature type="binding site" evidence="10">
    <location>
        <position position="240"/>
    </location>
    <ligand>
        <name>Zn(2+)</name>
        <dbReference type="ChEBI" id="CHEBI:29105"/>
    </ligand>
</feature>
<comment type="function">
    <text evidence="10">One of several proteins that assist in the late maturation steps of the functional core of the 30S ribosomal subunit. Helps release RbfA from mature subunits. May play a role in the assembly of ribosomal proteins into the subunit. Circularly permuted GTPase that catalyzes slow GTP hydrolysis, GTPase activity is stimulated by the 30S ribosomal subunit.</text>
</comment>
<keyword evidence="14" id="KW-1185">Reference proteome</keyword>
<dbReference type="InterPro" id="IPR027417">
    <property type="entry name" value="P-loop_NTPase"/>
</dbReference>
<dbReference type="PATRIC" id="fig|1264554.4.peg.97"/>
<sequence>MKGRIYSIIAGKFNVKADNKFYELNAKGSFRYNDINPLVGDYVEFDLDGFIKKIYERKNYFIRPKVANIDHIIVVMSVKNPDFQSFLVDKYLALIESKNIVPIILVTKNDLGSSNEIEMYKEMNYKIYQIDYKKDDLVELFTPIFNHNTCSFMGQSGVGKTTIINKLLNLNLETKEISKNANRGKHTTRITKIYDFKNGSLIDTPGFSSLDIQMNKNELSKSFKIFRELSKLCKFKWCLHENEPEEFCNVKLNIGKKIPEKRYLNYLKLLKEAKNEK</sequence>
<dbReference type="GO" id="GO:0042274">
    <property type="term" value="P:ribosomal small subunit biogenesis"/>
    <property type="evidence" value="ECO:0007669"/>
    <property type="project" value="UniProtKB-UniRule"/>
</dbReference>
<evidence type="ECO:0000259" key="11">
    <source>
        <dbReference type="PROSITE" id="PS50936"/>
    </source>
</evidence>
<keyword evidence="1 10" id="KW-0963">Cytoplasm</keyword>
<dbReference type="Gene3D" id="3.40.50.300">
    <property type="entry name" value="P-loop containing nucleotide triphosphate hydrolases"/>
    <property type="match status" value="1"/>
</dbReference>
<dbReference type="NCBIfam" id="TIGR00157">
    <property type="entry name" value="ribosome small subunit-dependent GTPase A"/>
    <property type="match status" value="1"/>
</dbReference>
<dbReference type="GO" id="GO:0005737">
    <property type="term" value="C:cytoplasm"/>
    <property type="evidence" value="ECO:0007669"/>
    <property type="project" value="UniProtKB-SubCell"/>
</dbReference>
<dbReference type="PROSITE" id="PS50936">
    <property type="entry name" value="ENGC_GTPASE"/>
    <property type="match status" value="1"/>
</dbReference>
<dbReference type="InterPro" id="IPR030378">
    <property type="entry name" value="G_CP_dom"/>
</dbReference>
<evidence type="ECO:0000259" key="12">
    <source>
        <dbReference type="PROSITE" id="PS51721"/>
    </source>
</evidence>
<dbReference type="STRING" id="29561.MM26B8_05080"/>
<feature type="binding site" evidence="10">
    <location>
        <position position="248"/>
    </location>
    <ligand>
        <name>Zn(2+)</name>
        <dbReference type="ChEBI" id="CHEBI:29105"/>
    </ligand>
</feature>
<keyword evidence="3 10" id="KW-0479">Metal-binding</keyword>
<evidence type="ECO:0000256" key="1">
    <source>
        <dbReference type="ARBA" id="ARBA00022490"/>
    </source>
</evidence>
<evidence type="ECO:0000256" key="7">
    <source>
        <dbReference type="ARBA" id="ARBA00022833"/>
    </source>
</evidence>
<evidence type="ECO:0000256" key="6">
    <source>
        <dbReference type="ARBA" id="ARBA00022801"/>
    </source>
</evidence>
<accession>A0A0F5H068</accession>
<evidence type="ECO:0000313" key="13">
    <source>
        <dbReference type="EMBL" id="KKB26684.1"/>
    </source>
</evidence>
<keyword evidence="9 10" id="KW-0342">GTP-binding</keyword>
<evidence type="ECO:0000256" key="2">
    <source>
        <dbReference type="ARBA" id="ARBA00022517"/>
    </source>
</evidence>
<dbReference type="AlphaFoldDB" id="A0A0F5H068"/>
<dbReference type="GO" id="GO:0046872">
    <property type="term" value="F:metal ion binding"/>
    <property type="evidence" value="ECO:0007669"/>
    <property type="project" value="UniProtKB-KW"/>
</dbReference>
<dbReference type="Pfam" id="PF16745">
    <property type="entry name" value="RsgA_N"/>
    <property type="match status" value="1"/>
</dbReference>
<dbReference type="InterPro" id="IPR010914">
    <property type="entry name" value="RsgA_GTPase_dom"/>
</dbReference>
<dbReference type="SUPFAM" id="SSF52540">
    <property type="entry name" value="P-loop containing nucleoside triphosphate hydrolases"/>
    <property type="match status" value="1"/>
</dbReference>
<dbReference type="Proteomes" id="UP000033750">
    <property type="component" value="Unassembled WGS sequence"/>
</dbReference>
<evidence type="ECO:0000256" key="8">
    <source>
        <dbReference type="ARBA" id="ARBA00022884"/>
    </source>
</evidence>
<dbReference type="CDD" id="cd01854">
    <property type="entry name" value="YjeQ_EngC"/>
    <property type="match status" value="1"/>
</dbReference>
<evidence type="ECO:0000313" key="14">
    <source>
        <dbReference type="Proteomes" id="UP000033750"/>
    </source>
</evidence>
<dbReference type="InterPro" id="IPR031944">
    <property type="entry name" value="RsgA_N"/>
</dbReference>
<organism evidence="13 14">
    <name type="scientific">Mycoplasmopsis meleagridis ATCC 25294</name>
    <dbReference type="NCBI Taxonomy" id="1264554"/>
    <lineage>
        <taxon>Bacteria</taxon>
        <taxon>Bacillati</taxon>
        <taxon>Mycoplasmatota</taxon>
        <taxon>Mycoplasmoidales</taxon>
        <taxon>Metamycoplasmataceae</taxon>
        <taxon>Mycoplasmopsis</taxon>
    </lineage>
</organism>
<gene>
    <name evidence="13" type="primary">engC</name>
    <name evidence="10" type="synonym">rsgA</name>
    <name evidence="13" type="ORF">MMELEA_00660</name>
</gene>
<dbReference type="GO" id="GO:0019843">
    <property type="term" value="F:rRNA binding"/>
    <property type="evidence" value="ECO:0007669"/>
    <property type="project" value="UniProtKB-KW"/>
</dbReference>
<dbReference type="GO" id="GO:0003924">
    <property type="term" value="F:GTPase activity"/>
    <property type="evidence" value="ECO:0007669"/>
    <property type="project" value="UniProtKB-UniRule"/>
</dbReference>
<dbReference type="PANTHER" id="PTHR32120:SF11">
    <property type="entry name" value="SMALL RIBOSOMAL SUBUNIT BIOGENESIS GTPASE RSGA 1, MITOCHONDRIAL-RELATED"/>
    <property type="match status" value="1"/>
</dbReference>
<keyword evidence="7 10" id="KW-0862">Zinc</keyword>
<dbReference type="InterPro" id="IPR004881">
    <property type="entry name" value="Ribosome_biogen_GTPase_RsgA"/>
</dbReference>
<dbReference type="SUPFAM" id="SSF50249">
    <property type="entry name" value="Nucleic acid-binding proteins"/>
    <property type="match status" value="1"/>
</dbReference>
<feature type="binding site" evidence="10">
    <location>
        <position position="233"/>
    </location>
    <ligand>
        <name>Zn(2+)</name>
        <dbReference type="ChEBI" id="CHEBI:29105"/>
    </ligand>
</feature>
<dbReference type="InterPro" id="IPR012340">
    <property type="entry name" value="NA-bd_OB-fold"/>
</dbReference>
<comment type="caution">
    <text evidence="13">The sequence shown here is derived from an EMBL/GenBank/DDBJ whole genome shotgun (WGS) entry which is preliminary data.</text>
</comment>
<feature type="binding site" evidence="10">
    <location>
        <begin position="107"/>
        <end position="110"/>
    </location>
    <ligand>
        <name>GTP</name>
        <dbReference type="ChEBI" id="CHEBI:37565"/>
    </ligand>
</feature>
<name>A0A0F5H068_9BACT</name>
<evidence type="ECO:0000256" key="4">
    <source>
        <dbReference type="ARBA" id="ARBA00022730"/>
    </source>
</evidence>
<keyword evidence="8 10" id="KW-0694">RNA-binding</keyword>
<comment type="subunit">
    <text evidence="10">Monomer. Associates with 30S ribosomal subunit, binds 16S rRNA.</text>
</comment>
<keyword evidence="2 10" id="KW-0690">Ribosome biogenesis</keyword>
<dbReference type="PANTHER" id="PTHR32120">
    <property type="entry name" value="SMALL RIBOSOMAL SUBUNIT BIOGENESIS GTPASE RSGA"/>
    <property type="match status" value="1"/>
</dbReference>
<reference evidence="13 14" key="1">
    <citation type="submission" date="2015-03" db="EMBL/GenBank/DDBJ databases">
        <title>Genome sequence of Mycoplasma meleagridis strain ATCC 25294.</title>
        <authorList>
            <person name="Yacoub E."/>
            <person name="Blanchard A."/>
            <person name="Sirand-Pugnet P."/>
            <person name="Mardassi B.B.A."/>
        </authorList>
    </citation>
    <scope>NUCLEOTIDE SEQUENCE [LARGE SCALE GENOMIC DNA]</scope>
    <source>
        <strain evidence="13 14">ATCC 25294</strain>
    </source>
</reference>
<keyword evidence="5 10" id="KW-0547">Nucleotide-binding</keyword>